<organism evidence="6 7">
    <name type="scientific">Furculomyces boomerangus</name>
    <dbReference type="NCBI Taxonomy" id="61424"/>
    <lineage>
        <taxon>Eukaryota</taxon>
        <taxon>Fungi</taxon>
        <taxon>Fungi incertae sedis</taxon>
        <taxon>Zoopagomycota</taxon>
        <taxon>Kickxellomycotina</taxon>
        <taxon>Harpellomycetes</taxon>
        <taxon>Harpellales</taxon>
        <taxon>Harpellaceae</taxon>
        <taxon>Furculomyces</taxon>
    </lineage>
</organism>
<evidence type="ECO:0000313" key="6">
    <source>
        <dbReference type="EMBL" id="PVU90280.1"/>
    </source>
</evidence>
<dbReference type="InterPro" id="IPR007197">
    <property type="entry name" value="rSAM"/>
</dbReference>
<dbReference type="AlphaFoldDB" id="A0A2T9YD67"/>
<dbReference type="Gene3D" id="3.80.30.20">
    <property type="entry name" value="tm_1862 like domain"/>
    <property type="match status" value="1"/>
</dbReference>
<dbReference type="EMBL" id="MBFT01000491">
    <property type="protein sequence ID" value="PVU90280.1"/>
    <property type="molecule type" value="Genomic_DNA"/>
</dbReference>
<dbReference type="InterPro" id="IPR006638">
    <property type="entry name" value="Elp3/MiaA/NifB-like_rSAM"/>
</dbReference>
<dbReference type="SMART" id="SM00729">
    <property type="entry name" value="Elp3"/>
    <property type="match status" value="1"/>
</dbReference>
<feature type="domain" description="Radical SAM core" evidence="5">
    <location>
        <begin position="18"/>
        <end position="254"/>
    </location>
</feature>
<evidence type="ECO:0000256" key="1">
    <source>
        <dbReference type="ARBA" id="ARBA00006100"/>
    </source>
</evidence>
<evidence type="ECO:0000256" key="4">
    <source>
        <dbReference type="ARBA" id="ARBA00045130"/>
    </source>
</evidence>
<dbReference type="SFLD" id="SFLDF00562">
    <property type="entry name" value="HemN-like__clustered_with_heat"/>
    <property type="match status" value="1"/>
</dbReference>
<evidence type="ECO:0000259" key="5">
    <source>
        <dbReference type="PROSITE" id="PS51918"/>
    </source>
</evidence>
<dbReference type="InterPro" id="IPR004559">
    <property type="entry name" value="HemW-like"/>
</dbReference>
<dbReference type="GO" id="GO:0005739">
    <property type="term" value="C:mitochondrion"/>
    <property type="evidence" value="ECO:0007669"/>
    <property type="project" value="TreeGrafter"/>
</dbReference>
<dbReference type="InterPro" id="IPR058240">
    <property type="entry name" value="rSAM_sf"/>
</dbReference>
<comment type="caution">
    <text evidence="6">The sequence shown here is derived from an EMBL/GenBank/DDBJ whole genome shotgun (WGS) entry which is preliminary data.</text>
</comment>
<gene>
    <name evidence="6" type="ORF">BB559_004706</name>
</gene>
<comment type="similarity">
    <text evidence="1">Belongs to the anaerobic coproporphyrinogen-III oxidase family. HemW subfamily.</text>
</comment>
<dbReference type="InterPro" id="IPR034505">
    <property type="entry name" value="Coproporphyrinogen-III_oxidase"/>
</dbReference>
<evidence type="ECO:0000256" key="3">
    <source>
        <dbReference type="ARBA" id="ARBA00033094"/>
    </source>
</evidence>
<name>A0A2T9YD67_9FUNG</name>
<dbReference type="STRING" id="61424.A0A2T9YD67"/>
<dbReference type="CDD" id="cd01335">
    <property type="entry name" value="Radical_SAM"/>
    <property type="match status" value="1"/>
</dbReference>
<dbReference type="PROSITE" id="PS51918">
    <property type="entry name" value="RADICAL_SAM"/>
    <property type="match status" value="1"/>
</dbReference>
<dbReference type="GO" id="GO:0004109">
    <property type="term" value="F:coproporphyrinogen oxidase activity"/>
    <property type="evidence" value="ECO:0007669"/>
    <property type="project" value="InterPro"/>
</dbReference>
<dbReference type="PANTHER" id="PTHR13932">
    <property type="entry name" value="COPROPORPHYRINIGEN III OXIDASE"/>
    <property type="match status" value="1"/>
</dbReference>
<proteinExistence type="inferred from homology"/>
<dbReference type="PANTHER" id="PTHR13932:SF5">
    <property type="entry name" value="RADICAL S-ADENOSYL METHIONINE DOMAIN-CONTAINING PROTEIN 1, MITOCHONDRIAL"/>
    <property type="match status" value="1"/>
</dbReference>
<dbReference type="Pfam" id="PF04055">
    <property type="entry name" value="Radical_SAM"/>
    <property type="match status" value="1"/>
</dbReference>
<dbReference type="SFLD" id="SFLDF00288">
    <property type="entry name" value="HemN-like__clustered_with_nucl"/>
    <property type="match status" value="1"/>
</dbReference>
<keyword evidence="7" id="KW-1185">Reference proteome</keyword>
<dbReference type="OrthoDB" id="431409at2759"/>
<accession>A0A2T9YD67</accession>
<dbReference type="InterPro" id="IPR023404">
    <property type="entry name" value="rSAM_horseshoe"/>
</dbReference>
<dbReference type="GO" id="GO:0051539">
    <property type="term" value="F:4 iron, 4 sulfur cluster binding"/>
    <property type="evidence" value="ECO:0007669"/>
    <property type="project" value="InterPro"/>
</dbReference>
<protein>
    <recommendedName>
        <fullName evidence="2">Radical S-adenosyl methionine domain-containing protein 1, mitochondrial</fullName>
    </recommendedName>
    <alternativeName>
        <fullName evidence="3">Putative heme chaperone</fullName>
    </alternativeName>
</protein>
<dbReference type="SUPFAM" id="SSF102114">
    <property type="entry name" value="Radical SAM enzymes"/>
    <property type="match status" value="1"/>
</dbReference>
<comment type="function">
    <text evidence="4">May be a heme chaperone, appears to bind heme. Homologous bacterial proteins do not have oxygen-independent coproporphyrinogen-III oxidase activity. Binds 1 [4Fe-4S] cluster. The cluster is coordinated with 3 cysteines and an exchangeable S-adenosyl-L-methionine.</text>
</comment>
<dbReference type="SFLD" id="SFLDG01065">
    <property type="entry name" value="anaerobic_coproporphyrinogen-I"/>
    <property type="match status" value="2"/>
</dbReference>
<dbReference type="SFLD" id="SFLDS00029">
    <property type="entry name" value="Radical_SAM"/>
    <property type="match status" value="2"/>
</dbReference>
<reference evidence="6 7" key="1">
    <citation type="journal article" date="2018" name="MBio">
        <title>Comparative Genomics Reveals the Core Gene Toolbox for the Fungus-Insect Symbiosis.</title>
        <authorList>
            <person name="Wang Y."/>
            <person name="Stata M."/>
            <person name="Wang W."/>
            <person name="Stajich J.E."/>
            <person name="White M.M."/>
            <person name="Moncalvo J.M."/>
        </authorList>
    </citation>
    <scope>NUCLEOTIDE SEQUENCE [LARGE SCALE GENOMIC DNA]</scope>
    <source>
        <strain evidence="6 7">AUS-77-4</strain>
    </source>
</reference>
<dbReference type="GO" id="GO:0006779">
    <property type="term" value="P:porphyrin-containing compound biosynthetic process"/>
    <property type="evidence" value="ECO:0007669"/>
    <property type="project" value="InterPro"/>
</dbReference>
<sequence>MKTLLHINKHAKAFSNKTEIPTDLSLYIHWPYCEFKCNFCNFNKYVDINSPNSKVESSILKEIQHRLRKERDRRIKSIYFGGGTPSLSSPRFVSEVINLVSKMCILPSDTEITLETNPTLVEIEKMKSFHFAGINRCSIGIQSFKDSILSWMGRDHTGRDAVQAIETARKIFNTGVTYDLIYGVPNQTTESFKKELEYALSLSSYHLSIYQLTVEFGTRLHKDIKAGSIKLPDVDTLADMYETAFEVSKNQGVNRYEVSNYAKGSNLEGKHNKHYWEGGDYIGVGPGSHSRYTISDDPGNGKISTINIRDPKSYMESVATVNHAIAKRVDISSRDELEELIVFGLRTIYGVKNSSIDRITNGRKSLKNIFGLETVQRYIDDGYLEWVLNESDNQMTRSNLKLEGKIPNALVPTNKGMQVIDTITLELISTLQYP</sequence>
<dbReference type="SFLD" id="SFLDG01082">
    <property type="entry name" value="B12-binding_domain_containing"/>
    <property type="match status" value="1"/>
</dbReference>
<dbReference type="Proteomes" id="UP000245699">
    <property type="component" value="Unassembled WGS sequence"/>
</dbReference>
<evidence type="ECO:0000313" key="7">
    <source>
        <dbReference type="Proteomes" id="UP000245699"/>
    </source>
</evidence>
<evidence type="ECO:0000256" key="2">
    <source>
        <dbReference type="ARBA" id="ARBA00014678"/>
    </source>
</evidence>
<dbReference type="NCBIfam" id="TIGR00539">
    <property type="entry name" value="hemN_rel"/>
    <property type="match status" value="1"/>
</dbReference>